<evidence type="ECO:0000259" key="18">
    <source>
        <dbReference type="Pfam" id="PF00725"/>
    </source>
</evidence>
<comment type="subcellular location">
    <subcellularLocation>
        <location evidence="3">Peroxisome</location>
    </subcellularLocation>
</comment>
<evidence type="ECO:0000256" key="4">
    <source>
        <dbReference type="ARBA" id="ARBA00005005"/>
    </source>
</evidence>
<dbReference type="GO" id="GO:0003857">
    <property type="term" value="F:(3S)-3-hydroxyacyl-CoA dehydrogenase (NAD+) activity"/>
    <property type="evidence" value="ECO:0007669"/>
    <property type="project" value="TreeGrafter"/>
</dbReference>
<feature type="domain" description="3-hydroxyacyl-CoA dehydrogenase NAD binding" evidence="19">
    <location>
        <begin position="308"/>
        <end position="486"/>
    </location>
</feature>
<dbReference type="GO" id="GO:0004165">
    <property type="term" value="F:delta(3)-delta(2)-enoyl-CoA isomerase activity"/>
    <property type="evidence" value="ECO:0007669"/>
    <property type="project" value="UniProtKB-EC"/>
</dbReference>
<dbReference type="InterPro" id="IPR008927">
    <property type="entry name" value="6-PGluconate_DH-like_C_sf"/>
</dbReference>
<dbReference type="Pfam" id="PF00378">
    <property type="entry name" value="ECH_1"/>
    <property type="match status" value="1"/>
</dbReference>
<evidence type="ECO:0000256" key="5">
    <source>
        <dbReference type="ARBA" id="ARBA00007005"/>
    </source>
</evidence>
<proteinExistence type="inferred from homology"/>
<evidence type="ECO:0000259" key="19">
    <source>
        <dbReference type="Pfam" id="PF02737"/>
    </source>
</evidence>
<keyword evidence="13" id="KW-0456">Lyase</keyword>
<dbReference type="GO" id="GO:0005777">
    <property type="term" value="C:peroxisome"/>
    <property type="evidence" value="ECO:0007669"/>
    <property type="project" value="UniProtKB-SubCell"/>
</dbReference>
<dbReference type="GO" id="GO:0006635">
    <property type="term" value="P:fatty acid beta-oxidation"/>
    <property type="evidence" value="ECO:0007669"/>
    <property type="project" value="TreeGrafter"/>
</dbReference>
<comment type="similarity">
    <text evidence="5">In the central section; belongs to the 3-hydroxyacyl-CoA dehydrogenase family.</text>
</comment>
<dbReference type="Pfam" id="PF00725">
    <property type="entry name" value="3HCDH"/>
    <property type="match status" value="1"/>
</dbReference>
<evidence type="ECO:0000256" key="8">
    <source>
        <dbReference type="ARBA" id="ARBA00023002"/>
    </source>
</evidence>
<dbReference type="Pfam" id="PF02737">
    <property type="entry name" value="3HCDH_N"/>
    <property type="match status" value="1"/>
</dbReference>
<keyword evidence="14" id="KW-0511">Multifunctional enzyme</keyword>
<dbReference type="InterPro" id="IPR006176">
    <property type="entry name" value="3-OHacyl-CoA_DH_NAD-bd"/>
</dbReference>
<evidence type="ECO:0000313" key="21">
    <source>
        <dbReference type="Proteomes" id="UP001418222"/>
    </source>
</evidence>
<dbReference type="InterPro" id="IPR006180">
    <property type="entry name" value="3-OHacyl-CoA_DH_CS"/>
</dbReference>
<dbReference type="FunFam" id="1.10.1040.50:FF:000004">
    <property type="entry name" value="Peroxisomal fatty acid beta-oxidation multifunctional protein"/>
    <property type="match status" value="1"/>
</dbReference>
<dbReference type="InterPro" id="IPR001753">
    <property type="entry name" value="Enoyl-CoA_hydra/iso"/>
</dbReference>
<sequence>MGKGRTVMEVGADGIALITIENPPVNALSPHVLLSLKENYEQVMRRDDVKAIVLTGAQGKFSGGADISSFKEGEGESPRNSSMSIEFLTDILEGGRKPSVAAIDGLALGGGLEVAMACHSRISTSTAQLGLPELQLGIIPGLGGTQRLPRLIGISKSLEMMLTSKPIKGKEAYALGLVDSVVPPGDLIKTARQWAIEIADCRRPWVKSLYKTDKLESLSKAKEILKFARSQAQKQSAHLEHIQVCIDVIEYGIVSGPRGGLSKEANASWKLQFSPTSKSLVHVFFAQRATIKVPGISDLGLTPRTVSKVAILGGGLMGSGIATALILSDYPVILKEVNADFLHAGIGRVKENLQSRVKKGVITQESFEKTLSLLTGVLDYEQFRNVDLVIEAVIEKVDLKQQIFADLEKYCPPHCILASNTSTIDLNLIGEKTKSHDRIVGAHFFSPAHIMPLLEIVRTHNTSPQVVVDLLAVGKKIRKTPVVVGNCTGFAVNRMFFPYTQSSLLLADHGLDVYDIDRAITKFGMPMGPFRLADLVGFGVTVATGLQYLQSYPERCYSSGLMKLMLDDNRTGESSRKGFYLYDGRRKAIPDPEIHKYIEKSRKMAGVKADSQLVKLSDNDIVEMIFLPVVNEACRVLDEGIAVKASDLDIAAIMGMGFPAFRGGVMFWADSLGAKYISKRLEEWSTTYGNFFKPSSYLAQRAANGIPLVSNKSAPTDQANSKL</sequence>
<evidence type="ECO:0000256" key="11">
    <source>
        <dbReference type="ARBA" id="ARBA00023140"/>
    </source>
</evidence>
<dbReference type="FunFam" id="3.40.50.720:FF:000009">
    <property type="entry name" value="Fatty oxidation complex, alpha subunit"/>
    <property type="match status" value="1"/>
</dbReference>
<keyword evidence="12" id="KW-0413">Isomerase</keyword>
<keyword evidence="9" id="KW-0520">NAD</keyword>
<dbReference type="AlphaFoldDB" id="A0AAP0GA64"/>
<evidence type="ECO:0000256" key="14">
    <source>
        <dbReference type="ARBA" id="ARBA00023268"/>
    </source>
</evidence>
<dbReference type="Proteomes" id="UP001418222">
    <property type="component" value="Unassembled WGS sequence"/>
</dbReference>
<dbReference type="SUPFAM" id="SSF48179">
    <property type="entry name" value="6-phosphogluconate dehydrogenase C-terminal domain-like"/>
    <property type="match status" value="2"/>
</dbReference>
<evidence type="ECO:0000256" key="7">
    <source>
        <dbReference type="ARBA" id="ARBA00022832"/>
    </source>
</evidence>
<comment type="caution">
    <text evidence="20">The sequence shown here is derived from an EMBL/GenBank/DDBJ whole genome shotgun (WGS) entry which is preliminary data.</text>
</comment>
<dbReference type="PANTHER" id="PTHR23309:SF35">
    <property type="match status" value="1"/>
</dbReference>
<evidence type="ECO:0000313" key="20">
    <source>
        <dbReference type="EMBL" id="KAK8947103.1"/>
    </source>
</evidence>
<keyword evidence="7" id="KW-0276">Fatty acid metabolism</keyword>
<feature type="domain" description="3-hydroxyacyl-CoA dehydrogenase C-terminal" evidence="18">
    <location>
        <begin position="489"/>
        <end position="582"/>
    </location>
</feature>
<evidence type="ECO:0000256" key="17">
    <source>
        <dbReference type="ARBA" id="ARBA00023717"/>
    </source>
</evidence>
<keyword evidence="11" id="KW-0576">Peroxisome</keyword>
<dbReference type="InterPro" id="IPR029045">
    <property type="entry name" value="ClpP/crotonase-like_dom_sf"/>
</dbReference>
<dbReference type="Gene3D" id="1.10.1040.50">
    <property type="match status" value="1"/>
</dbReference>
<comment type="catalytic activity">
    <reaction evidence="17">
        <text>a 4-saturated-(3S)-3-hydroxyacyl-CoA = a (3E)-enoyl-CoA + H2O</text>
        <dbReference type="Rhea" id="RHEA:20724"/>
        <dbReference type="ChEBI" id="CHEBI:15377"/>
        <dbReference type="ChEBI" id="CHEBI:58521"/>
        <dbReference type="ChEBI" id="CHEBI:137480"/>
        <dbReference type="EC" id="4.2.1.17"/>
    </reaction>
</comment>
<comment type="pathway">
    <text evidence="4">Lipid metabolism; fatty acid beta-oxidation.</text>
</comment>
<comment type="catalytic activity">
    <reaction evidence="1">
        <text>a (3Z)-enoyl-CoA = a 4-saturated (2E)-enoyl-CoA</text>
        <dbReference type="Rhea" id="RHEA:45900"/>
        <dbReference type="ChEBI" id="CHEBI:85097"/>
        <dbReference type="ChEBI" id="CHEBI:85489"/>
        <dbReference type="EC" id="5.3.3.8"/>
    </reaction>
</comment>
<evidence type="ECO:0000256" key="9">
    <source>
        <dbReference type="ARBA" id="ARBA00023027"/>
    </source>
</evidence>
<evidence type="ECO:0000256" key="15">
    <source>
        <dbReference type="ARBA" id="ARBA00023701"/>
    </source>
</evidence>
<protein>
    <recommendedName>
        <fullName evidence="22">3-hydroxyacyl-CoA dehydrogenase</fullName>
    </recommendedName>
</protein>
<evidence type="ECO:0000256" key="1">
    <source>
        <dbReference type="ARBA" id="ARBA00000452"/>
    </source>
</evidence>
<comment type="similarity">
    <text evidence="6">In the N-terminal section; belongs to the enoyl-CoA hydratase/isomerase family.</text>
</comment>
<evidence type="ECO:0000256" key="10">
    <source>
        <dbReference type="ARBA" id="ARBA00023098"/>
    </source>
</evidence>
<dbReference type="Gene3D" id="3.90.226.10">
    <property type="entry name" value="2-enoyl-CoA Hydratase, Chain A, domain 1"/>
    <property type="match status" value="1"/>
</dbReference>
<evidence type="ECO:0008006" key="22">
    <source>
        <dbReference type="Google" id="ProtNLM"/>
    </source>
</evidence>
<keyword evidence="8" id="KW-0560">Oxidoreductase</keyword>
<dbReference type="InterPro" id="IPR036291">
    <property type="entry name" value="NAD(P)-bd_dom_sf"/>
</dbReference>
<keyword evidence="21" id="KW-1185">Reference proteome</keyword>
<dbReference type="FunFam" id="3.90.226.10:FF:000025">
    <property type="entry name" value="Peroxisomal fatty acid beta-oxidation multifunctional protein"/>
    <property type="match status" value="1"/>
</dbReference>
<accession>A0AAP0GA64</accession>
<evidence type="ECO:0000256" key="2">
    <source>
        <dbReference type="ARBA" id="ARBA00000765"/>
    </source>
</evidence>
<comment type="catalytic activity">
    <reaction evidence="16">
        <text>a (3S)-3-hydroxyacyl-CoA = a (2E)-enoyl-CoA + H2O</text>
        <dbReference type="Rhea" id="RHEA:16105"/>
        <dbReference type="ChEBI" id="CHEBI:15377"/>
        <dbReference type="ChEBI" id="CHEBI:57318"/>
        <dbReference type="ChEBI" id="CHEBI:58856"/>
        <dbReference type="EC" id="4.2.1.17"/>
    </reaction>
</comment>
<dbReference type="EMBL" id="JBBWWQ010000005">
    <property type="protein sequence ID" value="KAK8947103.1"/>
    <property type="molecule type" value="Genomic_DNA"/>
</dbReference>
<dbReference type="GO" id="GO:0008692">
    <property type="term" value="F:3-hydroxybutyryl-CoA epimerase activity"/>
    <property type="evidence" value="ECO:0007669"/>
    <property type="project" value="UniProtKB-EC"/>
</dbReference>
<dbReference type="GO" id="GO:0070403">
    <property type="term" value="F:NAD+ binding"/>
    <property type="evidence" value="ECO:0007669"/>
    <property type="project" value="InterPro"/>
</dbReference>
<dbReference type="SUPFAM" id="SSF51735">
    <property type="entry name" value="NAD(P)-binding Rossmann-fold domains"/>
    <property type="match status" value="1"/>
</dbReference>
<reference evidence="20 21" key="1">
    <citation type="journal article" date="2022" name="Nat. Plants">
        <title>Genomes of leafy and leafless Platanthera orchids illuminate the evolution of mycoheterotrophy.</title>
        <authorList>
            <person name="Li M.H."/>
            <person name="Liu K.W."/>
            <person name="Li Z."/>
            <person name="Lu H.C."/>
            <person name="Ye Q.L."/>
            <person name="Zhang D."/>
            <person name="Wang J.Y."/>
            <person name="Li Y.F."/>
            <person name="Zhong Z.M."/>
            <person name="Liu X."/>
            <person name="Yu X."/>
            <person name="Liu D.K."/>
            <person name="Tu X.D."/>
            <person name="Liu B."/>
            <person name="Hao Y."/>
            <person name="Liao X.Y."/>
            <person name="Jiang Y.T."/>
            <person name="Sun W.H."/>
            <person name="Chen J."/>
            <person name="Chen Y.Q."/>
            <person name="Ai Y."/>
            <person name="Zhai J.W."/>
            <person name="Wu S.S."/>
            <person name="Zhou Z."/>
            <person name="Hsiao Y.Y."/>
            <person name="Wu W.L."/>
            <person name="Chen Y.Y."/>
            <person name="Lin Y.F."/>
            <person name="Hsu J.L."/>
            <person name="Li C.Y."/>
            <person name="Wang Z.W."/>
            <person name="Zhao X."/>
            <person name="Zhong W.Y."/>
            <person name="Ma X.K."/>
            <person name="Ma L."/>
            <person name="Huang J."/>
            <person name="Chen G.Z."/>
            <person name="Huang M.Z."/>
            <person name="Huang L."/>
            <person name="Peng D.H."/>
            <person name="Luo Y.B."/>
            <person name="Zou S.Q."/>
            <person name="Chen S.P."/>
            <person name="Lan S."/>
            <person name="Tsai W.C."/>
            <person name="Van de Peer Y."/>
            <person name="Liu Z.J."/>
        </authorList>
    </citation>
    <scope>NUCLEOTIDE SEQUENCE [LARGE SCALE GENOMIC DNA]</scope>
    <source>
        <strain evidence="20">Lor287</strain>
    </source>
</reference>
<organism evidence="20 21">
    <name type="scientific">Platanthera zijinensis</name>
    <dbReference type="NCBI Taxonomy" id="2320716"/>
    <lineage>
        <taxon>Eukaryota</taxon>
        <taxon>Viridiplantae</taxon>
        <taxon>Streptophyta</taxon>
        <taxon>Embryophyta</taxon>
        <taxon>Tracheophyta</taxon>
        <taxon>Spermatophyta</taxon>
        <taxon>Magnoliopsida</taxon>
        <taxon>Liliopsida</taxon>
        <taxon>Asparagales</taxon>
        <taxon>Orchidaceae</taxon>
        <taxon>Orchidoideae</taxon>
        <taxon>Orchideae</taxon>
        <taxon>Orchidinae</taxon>
        <taxon>Platanthera</taxon>
    </lineage>
</organism>
<dbReference type="Gene3D" id="3.40.50.720">
    <property type="entry name" value="NAD(P)-binding Rossmann-like Domain"/>
    <property type="match status" value="1"/>
</dbReference>
<dbReference type="SUPFAM" id="SSF52096">
    <property type="entry name" value="ClpP/crotonase"/>
    <property type="match status" value="1"/>
</dbReference>
<gene>
    <name evidence="20" type="ORF">KSP39_PZI006390</name>
</gene>
<keyword evidence="10" id="KW-0443">Lipid metabolism</keyword>
<evidence type="ECO:0000256" key="6">
    <source>
        <dbReference type="ARBA" id="ARBA00008750"/>
    </source>
</evidence>
<dbReference type="PANTHER" id="PTHR23309">
    <property type="entry name" value="3-HYDROXYACYL-COA DEHYROGENASE"/>
    <property type="match status" value="1"/>
</dbReference>
<comment type="catalytic activity">
    <reaction evidence="2">
        <text>a (3E)-enoyl-CoA = a 4-saturated (2E)-enoyl-CoA</text>
        <dbReference type="Rhea" id="RHEA:45228"/>
        <dbReference type="ChEBI" id="CHEBI:58521"/>
        <dbReference type="ChEBI" id="CHEBI:85097"/>
        <dbReference type="EC" id="5.3.3.8"/>
    </reaction>
</comment>
<evidence type="ECO:0000256" key="16">
    <source>
        <dbReference type="ARBA" id="ARBA00023709"/>
    </source>
</evidence>
<dbReference type="GO" id="GO:0004300">
    <property type="term" value="F:enoyl-CoA hydratase activity"/>
    <property type="evidence" value="ECO:0007669"/>
    <property type="project" value="UniProtKB-EC"/>
</dbReference>
<name>A0AAP0GA64_9ASPA</name>
<comment type="catalytic activity">
    <reaction evidence="15">
        <text>(3S)-3-hydroxybutanoyl-CoA = (3R)-3-hydroxybutanoyl-CoA</text>
        <dbReference type="Rhea" id="RHEA:21760"/>
        <dbReference type="ChEBI" id="CHEBI:57315"/>
        <dbReference type="ChEBI" id="CHEBI:57316"/>
        <dbReference type="EC" id="5.1.2.3"/>
    </reaction>
</comment>
<evidence type="ECO:0000256" key="13">
    <source>
        <dbReference type="ARBA" id="ARBA00023239"/>
    </source>
</evidence>
<dbReference type="PROSITE" id="PS00067">
    <property type="entry name" value="3HCDH"/>
    <property type="match status" value="1"/>
</dbReference>
<dbReference type="InterPro" id="IPR006108">
    <property type="entry name" value="3HC_DH_C"/>
</dbReference>
<evidence type="ECO:0000256" key="12">
    <source>
        <dbReference type="ARBA" id="ARBA00023235"/>
    </source>
</evidence>
<evidence type="ECO:0000256" key="3">
    <source>
        <dbReference type="ARBA" id="ARBA00004275"/>
    </source>
</evidence>
<dbReference type="CDD" id="cd06558">
    <property type="entry name" value="crotonase-like"/>
    <property type="match status" value="1"/>
</dbReference>